<dbReference type="EMBL" id="JADQDF010000001">
    <property type="protein sequence ID" value="MBW0128499.1"/>
    <property type="molecule type" value="Genomic_DNA"/>
</dbReference>
<gene>
    <name evidence="2" type="ORF">I4I82_12490</name>
</gene>
<evidence type="ECO:0000313" key="3">
    <source>
        <dbReference type="Proteomes" id="UP000694300"/>
    </source>
</evidence>
<proteinExistence type="predicted"/>
<dbReference type="Proteomes" id="UP000694300">
    <property type="component" value="Unassembled WGS sequence"/>
</dbReference>
<accession>A0ABS6U8D1</accession>
<keyword evidence="3" id="KW-1185">Reference proteome</keyword>
<sequence length="115" mass="12399">MTDYLNSDHPDSGQPSVAEIAALTRRLRELSTPGRAVDPGEWAAFLAGKDALLARITDAHTATELRGQTVENDPARREQLARWHTDDTADTLDVDDVHQEPGGSRSATDDGPGLP</sequence>
<evidence type="ECO:0000313" key="2">
    <source>
        <dbReference type="EMBL" id="MBW0128499.1"/>
    </source>
</evidence>
<evidence type="ECO:0000256" key="1">
    <source>
        <dbReference type="SAM" id="MobiDB-lite"/>
    </source>
</evidence>
<organism evidence="2 3">
    <name type="scientific">Pseudonocardia oceani</name>
    <dbReference type="NCBI Taxonomy" id="2792013"/>
    <lineage>
        <taxon>Bacteria</taxon>
        <taxon>Bacillati</taxon>
        <taxon>Actinomycetota</taxon>
        <taxon>Actinomycetes</taxon>
        <taxon>Pseudonocardiales</taxon>
        <taxon>Pseudonocardiaceae</taxon>
        <taxon>Pseudonocardia</taxon>
    </lineage>
</organism>
<protein>
    <submittedName>
        <fullName evidence="2">Uncharacterized protein</fullName>
    </submittedName>
</protein>
<comment type="caution">
    <text evidence="2">The sequence shown here is derived from an EMBL/GenBank/DDBJ whole genome shotgun (WGS) entry which is preliminary data.</text>
</comment>
<name>A0ABS6U8D1_9PSEU</name>
<feature type="region of interest" description="Disordered" evidence="1">
    <location>
        <begin position="82"/>
        <end position="115"/>
    </location>
</feature>
<dbReference type="RefSeq" id="WP_218595739.1">
    <property type="nucleotide sequence ID" value="NZ_JADQDE010000185.1"/>
</dbReference>
<reference evidence="2 3" key="1">
    <citation type="submission" date="2020-11" db="EMBL/GenBank/DDBJ databases">
        <title>Pseudonocardia abyssalis sp. nov. and Pseudonocardia oceani sp. nov., description and phylogenomic analysis of two novel actinomycetes isolated from the deep Southern Ocean.</title>
        <authorList>
            <person name="Parra J."/>
        </authorList>
    </citation>
    <scope>NUCLEOTIDE SEQUENCE [LARGE SCALE GENOMIC DNA]</scope>
    <source>
        <strain evidence="3">KRD185</strain>
    </source>
</reference>